<reference evidence="1 2" key="1">
    <citation type="submission" date="2011-05" db="EMBL/GenBank/DDBJ databases">
        <authorList>
            <person name="Muzny D."/>
            <person name="Qin X."/>
            <person name="Deng J."/>
            <person name="Jiang H."/>
            <person name="Liu Y."/>
            <person name="Qu J."/>
            <person name="Song X.-Z."/>
            <person name="Zhang L."/>
            <person name="Thornton R."/>
            <person name="Coyle M."/>
            <person name="Francisco L."/>
            <person name="Jackson L."/>
            <person name="Javaid M."/>
            <person name="Korchina V."/>
            <person name="Kovar C."/>
            <person name="Mata R."/>
            <person name="Mathew T."/>
            <person name="Ngo R."/>
            <person name="Nguyen L."/>
            <person name="Nguyen N."/>
            <person name="Okwuonu G."/>
            <person name="Ongeri F."/>
            <person name="Pham C."/>
            <person name="Simmons D."/>
            <person name="Wilczek-Boney K."/>
            <person name="Hale W."/>
            <person name="Jakkamsetti A."/>
            <person name="Pham P."/>
            <person name="Ruth R."/>
            <person name="San Lucas F."/>
            <person name="Warren J."/>
            <person name="Zhang J."/>
            <person name="Zhao Z."/>
            <person name="Zhou C."/>
            <person name="Zhu D."/>
            <person name="Lee S."/>
            <person name="Bess C."/>
            <person name="Blankenburg K."/>
            <person name="Forbes L."/>
            <person name="Fu Q."/>
            <person name="Gubbala S."/>
            <person name="Hirani K."/>
            <person name="Jayaseelan J.C."/>
            <person name="Lara F."/>
            <person name="Munidasa M."/>
            <person name="Palculict T."/>
            <person name="Patil S."/>
            <person name="Pu L.-L."/>
            <person name="Saada N."/>
            <person name="Tang L."/>
            <person name="Weissenberger G."/>
            <person name="Zhu Y."/>
            <person name="Hemphill L."/>
            <person name="Shang Y."/>
            <person name="Youmans B."/>
            <person name="Ayvaz T."/>
            <person name="Ross M."/>
            <person name="Santibanez J."/>
            <person name="Aqrawi P."/>
            <person name="Gross S."/>
            <person name="Joshi V."/>
            <person name="Fowler G."/>
            <person name="Nazareth L."/>
            <person name="Reid J."/>
            <person name="Worley K."/>
            <person name="Petrosino J."/>
            <person name="Highlander S."/>
            <person name="Gibbs R."/>
        </authorList>
    </citation>
    <scope>NUCLEOTIDE SEQUENCE [LARGE SCALE GENOMIC DNA]</scope>
    <source>
        <strain evidence="1 2">ATCC 51191</strain>
    </source>
</reference>
<sequence length="56" mass="6529">MRSDIMSNIFSQIKVKDVNFSNRIVMAPMVHFGYKNKNGNMEEKLLNIYLNYADKG</sequence>
<evidence type="ECO:0000313" key="1">
    <source>
        <dbReference type="EMBL" id="EGQ79800.1"/>
    </source>
</evidence>
<name>F9EMM3_9FUSO</name>
<comment type="caution">
    <text evidence="1">The sequence shown here is derived from an EMBL/GenBank/DDBJ whole genome shotgun (WGS) entry which is preliminary data.</text>
</comment>
<dbReference type="HOGENOM" id="CLU_3007735_0_0_0"/>
<dbReference type="AlphaFoldDB" id="F9EMM3"/>
<dbReference type="Proteomes" id="UP000005392">
    <property type="component" value="Unassembled WGS sequence"/>
</dbReference>
<protein>
    <submittedName>
        <fullName evidence="1">NADH:flavin oxidoreductase</fullName>
    </submittedName>
</protein>
<evidence type="ECO:0000313" key="2">
    <source>
        <dbReference type="Proteomes" id="UP000005392"/>
    </source>
</evidence>
<dbReference type="SUPFAM" id="SSF51395">
    <property type="entry name" value="FMN-linked oxidoreductases"/>
    <property type="match status" value="1"/>
</dbReference>
<keyword evidence="2" id="KW-1185">Reference proteome</keyword>
<dbReference type="Gene3D" id="3.20.20.70">
    <property type="entry name" value="Aldolase class I"/>
    <property type="match status" value="1"/>
</dbReference>
<dbReference type="InterPro" id="IPR013785">
    <property type="entry name" value="Aldolase_TIM"/>
</dbReference>
<dbReference type="PATRIC" id="fig|997347.4.peg.1098"/>
<organism evidence="1 2">
    <name type="scientific">Fusobacterium animalis ATCC 51191</name>
    <dbReference type="NCBI Taxonomy" id="997347"/>
    <lineage>
        <taxon>Bacteria</taxon>
        <taxon>Fusobacteriati</taxon>
        <taxon>Fusobacteriota</taxon>
        <taxon>Fusobacteriia</taxon>
        <taxon>Fusobacteriales</taxon>
        <taxon>Fusobacteriaceae</taxon>
        <taxon>Fusobacterium</taxon>
    </lineage>
</organism>
<dbReference type="EMBL" id="AFQD01000193">
    <property type="protein sequence ID" value="EGQ79800.1"/>
    <property type="molecule type" value="Genomic_DNA"/>
</dbReference>
<accession>F9EMM3</accession>
<proteinExistence type="predicted"/>
<gene>
    <name evidence="1" type="ORF">HMPREF9094_1178</name>
</gene>